<proteinExistence type="predicted"/>
<evidence type="ECO:0000313" key="4">
    <source>
        <dbReference type="EMBL" id="KAI9552525.1"/>
    </source>
</evidence>
<dbReference type="Pfam" id="PF03221">
    <property type="entry name" value="HTH_Tnp_Tc5"/>
    <property type="match status" value="1"/>
</dbReference>
<comment type="subcellular location">
    <subcellularLocation>
        <location evidence="1">Nucleus</location>
    </subcellularLocation>
</comment>
<evidence type="ECO:0000259" key="3">
    <source>
        <dbReference type="PROSITE" id="PS51253"/>
    </source>
</evidence>
<sequence>MAYTTENLENAVATYVIRNGSYRSIASMFGVPKSTLREKVAGEPHEEGPIKNKRRRPTVLLEEDENVIANWVRSMANAGFPVTDKELLDFVQHTLNKAKRVTSLDNSRPAETWLLKFRQRHNLSIRTAEILDPEKSQITHQDLLQWANNVKEYFKLVTIVVQFCCSWLPLHSL</sequence>
<evidence type="ECO:0000256" key="2">
    <source>
        <dbReference type="ARBA" id="ARBA00023125"/>
    </source>
</evidence>
<dbReference type="PROSITE" id="PS51253">
    <property type="entry name" value="HTH_CENPB"/>
    <property type="match status" value="1"/>
</dbReference>
<keyword evidence="5" id="KW-1185">Reference proteome</keyword>
<evidence type="ECO:0000313" key="5">
    <source>
        <dbReference type="Proteomes" id="UP000820818"/>
    </source>
</evidence>
<evidence type="ECO:0000256" key="1">
    <source>
        <dbReference type="ARBA" id="ARBA00004123"/>
    </source>
</evidence>
<feature type="domain" description="HTH CENPB-type" evidence="3">
    <location>
        <begin position="52"/>
        <end position="127"/>
    </location>
</feature>
<name>A0AAD5PRG8_9CRUS</name>
<dbReference type="Gene3D" id="1.10.10.60">
    <property type="entry name" value="Homeodomain-like"/>
    <property type="match status" value="1"/>
</dbReference>
<dbReference type="AlphaFoldDB" id="A0AAD5PRG8"/>
<keyword evidence="2" id="KW-0238">DNA-binding</keyword>
<protein>
    <recommendedName>
        <fullName evidence="3">HTH CENPB-type domain-containing protein</fullName>
    </recommendedName>
</protein>
<dbReference type="InterPro" id="IPR009057">
    <property type="entry name" value="Homeodomain-like_sf"/>
</dbReference>
<reference evidence="4 5" key="1">
    <citation type="submission" date="2022-05" db="EMBL/GenBank/DDBJ databases">
        <title>A multi-omics perspective on studying reproductive biology in Daphnia sinensis.</title>
        <authorList>
            <person name="Jia J."/>
        </authorList>
    </citation>
    <scope>NUCLEOTIDE SEQUENCE [LARGE SCALE GENOMIC DNA]</scope>
    <source>
        <strain evidence="4 5">WSL</strain>
    </source>
</reference>
<dbReference type="EMBL" id="WJBH02000010">
    <property type="protein sequence ID" value="KAI9552525.1"/>
    <property type="molecule type" value="Genomic_DNA"/>
</dbReference>
<gene>
    <name evidence="4" type="ORF">GHT06_022891</name>
</gene>
<dbReference type="GO" id="GO:0005634">
    <property type="term" value="C:nucleus"/>
    <property type="evidence" value="ECO:0007669"/>
    <property type="project" value="UniProtKB-SubCell"/>
</dbReference>
<dbReference type="InterPro" id="IPR006600">
    <property type="entry name" value="HTH_CenpB_DNA-bd_dom"/>
</dbReference>
<dbReference type="SUPFAM" id="SSF46689">
    <property type="entry name" value="Homeodomain-like"/>
    <property type="match status" value="1"/>
</dbReference>
<organism evidence="4 5">
    <name type="scientific">Daphnia sinensis</name>
    <dbReference type="NCBI Taxonomy" id="1820382"/>
    <lineage>
        <taxon>Eukaryota</taxon>
        <taxon>Metazoa</taxon>
        <taxon>Ecdysozoa</taxon>
        <taxon>Arthropoda</taxon>
        <taxon>Crustacea</taxon>
        <taxon>Branchiopoda</taxon>
        <taxon>Diplostraca</taxon>
        <taxon>Cladocera</taxon>
        <taxon>Anomopoda</taxon>
        <taxon>Daphniidae</taxon>
        <taxon>Daphnia</taxon>
        <taxon>Daphnia similis group</taxon>
    </lineage>
</organism>
<dbReference type="Proteomes" id="UP000820818">
    <property type="component" value="Linkage Group LG10"/>
</dbReference>
<dbReference type="GO" id="GO:0003677">
    <property type="term" value="F:DNA binding"/>
    <property type="evidence" value="ECO:0007669"/>
    <property type="project" value="UniProtKB-KW"/>
</dbReference>
<accession>A0AAD5PRG8</accession>
<comment type="caution">
    <text evidence="4">The sequence shown here is derived from an EMBL/GenBank/DDBJ whole genome shotgun (WGS) entry which is preliminary data.</text>
</comment>